<dbReference type="EMBL" id="FOIM01000001">
    <property type="protein sequence ID" value="SES96627.1"/>
    <property type="molecule type" value="Genomic_DNA"/>
</dbReference>
<keyword evidence="1" id="KW-0472">Membrane</keyword>
<reference evidence="3" key="1">
    <citation type="submission" date="2016-10" db="EMBL/GenBank/DDBJ databases">
        <authorList>
            <person name="Varghese N."/>
            <person name="Submissions S."/>
        </authorList>
    </citation>
    <scope>NUCLEOTIDE SEQUENCE [LARGE SCALE GENOMIC DNA]</scope>
    <source>
        <strain evidence="3">NLAE-zl-G277</strain>
    </source>
</reference>
<name>A0A1I0AQF4_9FIRM</name>
<dbReference type="AlphaFoldDB" id="A0A1I0AQF4"/>
<dbReference type="GeneID" id="93277984"/>
<evidence type="ECO:0000313" key="2">
    <source>
        <dbReference type="EMBL" id="SES96627.1"/>
    </source>
</evidence>
<gene>
    <name evidence="2" type="ORF">SAMN05216313_101157</name>
</gene>
<dbReference type="Proteomes" id="UP000198508">
    <property type="component" value="Unassembled WGS sequence"/>
</dbReference>
<evidence type="ECO:0000256" key="1">
    <source>
        <dbReference type="SAM" id="Phobius"/>
    </source>
</evidence>
<sequence>MKIPGIKQPCGIWKKLSGRRGTTLGEMLVAVLILLMLTMVVAGGTGIAVKVYRSEKAYSGSRVLANTVLLAMTEELRYASGLTVGEDGTSVSYDSRSYGAGTTMKLESQGVGEGGLIKLTYSGEGEHAAPRTDDLFQESTYSGYRIQPHGEEPLFALDGETLVISYDVCDPFGKVQAELEGVRIRLLNAGPK</sequence>
<dbReference type="RefSeq" id="WP_092360420.1">
    <property type="nucleotide sequence ID" value="NZ_FOIM01000001.1"/>
</dbReference>
<keyword evidence="3" id="KW-1185">Reference proteome</keyword>
<dbReference type="STRING" id="460384.SAMN05216313_101157"/>
<protein>
    <recommendedName>
        <fullName evidence="4">Prepilin-type N-terminal cleavage/methylation domain-containing protein</fullName>
    </recommendedName>
</protein>
<organism evidence="2 3">
    <name type="scientific">Enterocloster lavalensis</name>
    <dbReference type="NCBI Taxonomy" id="460384"/>
    <lineage>
        <taxon>Bacteria</taxon>
        <taxon>Bacillati</taxon>
        <taxon>Bacillota</taxon>
        <taxon>Clostridia</taxon>
        <taxon>Lachnospirales</taxon>
        <taxon>Lachnospiraceae</taxon>
        <taxon>Enterocloster</taxon>
    </lineage>
</organism>
<evidence type="ECO:0008006" key="4">
    <source>
        <dbReference type="Google" id="ProtNLM"/>
    </source>
</evidence>
<proteinExistence type="predicted"/>
<evidence type="ECO:0000313" key="3">
    <source>
        <dbReference type="Proteomes" id="UP000198508"/>
    </source>
</evidence>
<keyword evidence="1" id="KW-0812">Transmembrane</keyword>
<accession>A0A1I0AQF4</accession>
<feature type="transmembrane region" description="Helical" evidence="1">
    <location>
        <begin position="27"/>
        <end position="52"/>
    </location>
</feature>
<keyword evidence="1" id="KW-1133">Transmembrane helix</keyword>